<dbReference type="OrthoDB" id="157184at2"/>
<reference evidence="9 10" key="1">
    <citation type="submission" date="2019-03" db="EMBL/GenBank/DDBJ databases">
        <title>This is whole genome sequence of Paenibacillus sp MS74 strain.</title>
        <authorList>
            <person name="Trinh H.N."/>
        </authorList>
    </citation>
    <scope>NUCLEOTIDE SEQUENCE [LARGE SCALE GENOMIC DNA]</scope>
    <source>
        <strain evidence="9 10">MS74</strain>
    </source>
</reference>
<evidence type="ECO:0000256" key="7">
    <source>
        <dbReference type="RuleBase" id="RU363032"/>
    </source>
</evidence>
<evidence type="ECO:0000256" key="6">
    <source>
        <dbReference type="ARBA" id="ARBA00023136"/>
    </source>
</evidence>
<gene>
    <name evidence="9" type="ORF">E1757_03970</name>
</gene>
<sequence>MSLLKPTAGERIFDSVNIAVLICLSLLFLIPFLAVLSTSFISAEESMRRGAFVLIPEKIDFTAYDLLLNRGPIIYNAYKVTVFKVVAGTFLNLLFTSTLAYGLSRRHLPGKNALVLIIFLTMIFHGGLIPSYMLIDNLGIKDTLWVLVLPGLVSAWNLFIMRNFFMSLPEELEESAIIDGASPAVILWKIVIPLSMPAVATIGLFYAVHHWNDWFGASIYINEQSKLPVQVVMRNILLSGVTQNETQLEFVHDPPPAATLKSAVIIISTLPILFVYPFIQRFFVKGVMVGSIKG</sequence>
<comment type="subcellular location">
    <subcellularLocation>
        <location evidence="1 7">Cell membrane</location>
        <topology evidence="1 7">Multi-pass membrane protein</topology>
    </subcellularLocation>
</comment>
<proteinExistence type="inferred from homology"/>
<dbReference type="InterPro" id="IPR000515">
    <property type="entry name" value="MetI-like"/>
</dbReference>
<evidence type="ECO:0000256" key="2">
    <source>
        <dbReference type="ARBA" id="ARBA00022448"/>
    </source>
</evidence>
<dbReference type="InterPro" id="IPR035906">
    <property type="entry name" value="MetI-like_sf"/>
</dbReference>
<feature type="transmembrane region" description="Helical" evidence="7">
    <location>
        <begin position="258"/>
        <end position="279"/>
    </location>
</feature>
<organism evidence="9 10">
    <name type="scientific">Paenibacillus piri</name>
    <dbReference type="NCBI Taxonomy" id="2547395"/>
    <lineage>
        <taxon>Bacteria</taxon>
        <taxon>Bacillati</taxon>
        <taxon>Bacillota</taxon>
        <taxon>Bacilli</taxon>
        <taxon>Bacillales</taxon>
        <taxon>Paenibacillaceae</taxon>
        <taxon>Paenibacillus</taxon>
    </lineage>
</organism>
<keyword evidence="2 7" id="KW-0813">Transport</keyword>
<dbReference type="AlphaFoldDB" id="A0A4R5KXL4"/>
<evidence type="ECO:0000256" key="5">
    <source>
        <dbReference type="ARBA" id="ARBA00022989"/>
    </source>
</evidence>
<evidence type="ECO:0000313" key="10">
    <source>
        <dbReference type="Proteomes" id="UP000295636"/>
    </source>
</evidence>
<evidence type="ECO:0000256" key="3">
    <source>
        <dbReference type="ARBA" id="ARBA00022475"/>
    </source>
</evidence>
<dbReference type="CDD" id="cd06261">
    <property type="entry name" value="TM_PBP2"/>
    <property type="match status" value="1"/>
</dbReference>
<comment type="similarity">
    <text evidence="7">Belongs to the binding-protein-dependent transport system permease family.</text>
</comment>
<dbReference type="PANTHER" id="PTHR43744:SF9">
    <property type="entry name" value="POLYGALACTURONAN_RHAMNOGALACTURONAN TRANSPORT SYSTEM PERMEASE PROTEIN YTCP"/>
    <property type="match status" value="1"/>
</dbReference>
<feature type="domain" description="ABC transmembrane type-1" evidence="8">
    <location>
        <begin position="78"/>
        <end position="276"/>
    </location>
</feature>
<keyword evidence="3" id="KW-1003">Cell membrane</keyword>
<feature type="transmembrane region" description="Helical" evidence="7">
    <location>
        <begin position="113"/>
        <end position="132"/>
    </location>
</feature>
<name>A0A4R5KXL4_9BACL</name>
<dbReference type="EMBL" id="SMRT01000001">
    <property type="protein sequence ID" value="TDG00784.1"/>
    <property type="molecule type" value="Genomic_DNA"/>
</dbReference>
<dbReference type="Gene3D" id="1.10.3720.10">
    <property type="entry name" value="MetI-like"/>
    <property type="match status" value="1"/>
</dbReference>
<dbReference type="RefSeq" id="WP_133225494.1">
    <property type="nucleotide sequence ID" value="NZ_SMRT01000001.1"/>
</dbReference>
<dbReference type="GO" id="GO:0055085">
    <property type="term" value="P:transmembrane transport"/>
    <property type="evidence" value="ECO:0007669"/>
    <property type="project" value="InterPro"/>
</dbReference>
<keyword evidence="4 7" id="KW-0812">Transmembrane</keyword>
<keyword evidence="5 7" id="KW-1133">Transmembrane helix</keyword>
<dbReference type="Pfam" id="PF00528">
    <property type="entry name" value="BPD_transp_1"/>
    <property type="match status" value="1"/>
</dbReference>
<accession>A0A4R5KXL4</accession>
<dbReference type="PANTHER" id="PTHR43744">
    <property type="entry name" value="ABC TRANSPORTER PERMEASE PROTEIN MG189-RELATED-RELATED"/>
    <property type="match status" value="1"/>
</dbReference>
<protein>
    <submittedName>
        <fullName evidence="9">Carbohydrate ABC transporter permease</fullName>
    </submittedName>
</protein>
<dbReference type="SUPFAM" id="SSF161098">
    <property type="entry name" value="MetI-like"/>
    <property type="match status" value="1"/>
</dbReference>
<evidence type="ECO:0000256" key="4">
    <source>
        <dbReference type="ARBA" id="ARBA00022692"/>
    </source>
</evidence>
<dbReference type="Proteomes" id="UP000295636">
    <property type="component" value="Unassembled WGS sequence"/>
</dbReference>
<feature type="transmembrane region" description="Helical" evidence="7">
    <location>
        <begin position="186"/>
        <end position="208"/>
    </location>
</feature>
<feature type="transmembrane region" description="Helical" evidence="7">
    <location>
        <begin position="144"/>
        <end position="165"/>
    </location>
</feature>
<evidence type="ECO:0000259" key="8">
    <source>
        <dbReference type="PROSITE" id="PS50928"/>
    </source>
</evidence>
<dbReference type="PROSITE" id="PS50928">
    <property type="entry name" value="ABC_TM1"/>
    <property type="match status" value="1"/>
</dbReference>
<feature type="transmembrane region" description="Helical" evidence="7">
    <location>
        <begin position="12"/>
        <end position="36"/>
    </location>
</feature>
<comment type="caution">
    <text evidence="9">The sequence shown here is derived from an EMBL/GenBank/DDBJ whole genome shotgun (WGS) entry which is preliminary data.</text>
</comment>
<dbReference type="GO" id="GO:0005886">
    <property type="term" value="C:plasma membrane"/>
    <property type="evidence" value="ECO:0007669"/>
    <property type="project" value="UniProtKB-SubCell"/>
</dbReference>
<keyword evidence="6 7" id="KW-0472">Membrane</keyword>
<feature type="transmembrane region" description="Helical" evidence="7">
    <location>
        <begin position="82"/>
        <end position="101"/>
    </location>
</feature>
<evidence type="ECO:0000256" key="1">
    <source>
        <dbReference type="ARBA" id="ARBA00004651"/>
    </source>
</evidence>
<keyword evidence="10" id="KW-1185">Reference proteome</keyword>
<evidence type="ECO:0000313" key="9">
    <source>
        <dbReference type="EMBL" id="TDG00784.1"/>
    </source>
</evidence>